<dbReference type="InterPro" id="IPR035903">
    <property type="entry name" value="HesB-like_dom_sf"/>
</dbReference>
<comment type="caution">
    <text evidence="2">The sequence shown here is derived from an EMBL/GenBank/DDBJ whole genome shotgun (WGS) entry which is preliminary data.</text>
</comment>
<proteinExistence type="inferred from homology"/>
<organism evidence="2 3">
    <name type="scientific">Oceanobacillus profundus</name>
    <dbReference type="NCBI Taxonomy" id="372463"/>
    <lineage>
        <taxon>Bacteria</taxon>
        <taxon>Bacillati</taxon>
        <taxon>Bacillota</taxon>
        <taxon>Bacilli</taxon>
        <taxon>Bacillales</taxon>
        <taxon>Bacillaceae</taxon>
        <taxon>Oceanobacillus</taxon>
    </lineage>
</organism>
<protein>
    <recommendedName>
        <fullName evidence="4">FeS cluster biogenesis domain-containing protein</fullName>
    </recommendedName>
</protein>
<dbReference type="InterPro" id="IPR008326">
    <property type="entry name" value="PdhI-like"/>
</dbReference>
<accession>A0A417Y9V3</accession>
<dbReference type="RefSeq" id="WP_095308828.1">
    <property type="nucleotide sequence ID" value="NZ_JAMAWL010000001.1"/>
</dbReference>
<evidence type="ECO:0000256" key="1">
    <source>
        <dbReference type="ARBA" id="ARBA00006718"/>
    </source>
</evidence>
<evidence type="ECO:0000313" key="3">
    <source>
        <dbReference type="Proteomes" id="UP000285456"/>
    </source>
</evidence>
<name>A0A417Y9V3_9BACI</name>
<reference evidence="2 3" key="1">
    <citation type="journal article" date="2007" name="Int. J. Syst. Evol. Microbiol.">
        <title>Oceanobacillus profundus sp. nov., isolated from a deep-sea sediment core.</title>
        <authorList>
            <person name="Kim Y.G."/>
            <person name="Choi D.H."/>
            <person name="Hyun S."/>
            <person name="Cho B.C."/>
        </authorList>
    </citation>
    <scope>NUCLEOTIDE SEQUENCE [LARGE SCALE GENOMIC DNA]</scope>
    <source>
        <strain evidence="2 3">DSM 18246</strain>
    </source>
</reference>
<dbReference type="Proteomes" id="UP000285456">
    <property type="component" value="Unassembled WGS sequence"/>
</dbReference>
<sequence length="95" mass="10882">MNLTVSTEAAKWYKEELDIEDTAQLRFFVRYGGVGGKIPGFSLGVKLDKPKAIYASTEVENITLYIEEADAWYFENSDLAVRLDKKRNEPIIEYV</sequence>
<dbReference type="AlphaFoldDB" id="A0A417Y9V3"/>
<dbReference type="PIRSF" id="PIRSF034852">
    <property type="entry name" value="UCP034852"/>
    <property type="match status" value="1"/>
</dbReference>
<dbReference type="OrthoDB" id="1645729at2"/>
<dbReference type="SUPFAM" id="SSF89360">
    <property type="entry name" value="HesB-like domain"/>
    <property type="match status" value="1"/>
</dbReference>
<dbReference type="EMBL" id="QWEH01000025">
    <property type="protein sequence ID" value="RHW29463.1"/>
    <property type="molecule type" value="Genomic_DNA"/>
</dbReference>
<keyword evidence="3" id="KW-1185">Reference proteome</keyword>
<comment type="similarity">
    <text evidence="1">Belongs to the HesB/IscA family.</text>
</comment>
<gene>
    <name evidence="2" type="ORF">D1B32_22025</name>
</gene>
<evidence type="ECO:0008006" key="4">
    <source>
        <dbReference type="Google" id="ProtNLM"/>
    </source>
</evidence>
<evidence type="ECO:0000313" key="2">
    <source>
        <dbReference type="EMBL" id="RHW29463.1"/>
    </source>
</evidence>